<feature type="binding site" evidence="7 9">
    <location>
        <position position="41"/>
    </location>
    <ligand>
        <name>ATP</name>
        <dbReference type="ChEBI" id="CHEBI:30616"/>
    </ligand>
</feature>
<dbReference type="InterPro" id="IPR017441">
    <property type="entry name" value="Protein_kinase_ATP_BS"/>
</dbReference>
<dbReference type="PROSITE" id="PS00107">
    <property type="entry name" value="PROTEIN_KINASE_ATP"/>
    <property type="match status" value="1"/>
</dbReference>
<dbReference type="InterPro" id="IPR000719">
    <property type="entry name" value="Prot_kinase_dom"/>
</dbReference>
<dbReference type="InParanoid" id="E1ZIE9"/>
<comment type="similarity">
    <text evidence="10">Belongs to the protein kinase superfamily.</text>
</comment>
<dbReference type="GO" id="GO:0004674">
    <property type="term" value="F:protein serine/threonine kinase activity"/>
    <property type="evidence" value="ECO:0007669"/>
    <property type="project" value="UniProtKB-KW"/>
</dbReference>
<dbReference type="eggNOG" id="KOG0583">
    <property type="taxonomic scope" value="Eukaryota"/>
</dbReference>
<dbReference type="SMART" id="SM00220">
    <property type="entry name" value="S_TKc"/>
    <property type="match status" value="1"/>
</dbReference>
<dbReference type="FunFam" id="1.10.510.10:FF:000571">
    <property type="entry name" value="Maternal embryonic leucine zipper kinase"/>
    <property type="match status" value="1"/>
</dbReference>
<dbReference type="AlphaFoldDB" id="E1ZIE9"/>
<reference evidence="12 13" key="1">
    <citation type="journal article" date="2010" name="Plant Cell">
        <title>The Chlorella variabilis NC64A genome reveals adaptation to photosymbiosis, coevolution with viruses, and cryptic sex.</title>
        <authorList>
            <person name="Blanc G."/>
            <person name="Duncan G."/>
            <person name="Agarkova I."/>
            <person name="Borodovsky M."/>
            <person name="Gurnon J."/>
            <person name="Kuo A."/>
            <person name="Lindquist E."/>
            <person name="Lucas S."/>
            <person name="Pangilinan J."/>
            <person name="Polle J."/>
            <person name="Salamov A."/>
            <person name="Terry A."/>
            <person name="Yamada T."/>
            <person name="Dunigan D.D."/>
            <person name="Grigoriev I.V."/>
            <person name="Claverie J.M."/>
            <person name="Van Etten J.L."/>
        </authorList>
    </citation>
    <scope>NUCLEOTIDE SEQUENCE [LARGE SCALE GENOMIC DNA]</scope>
    <source>
        <strain evidence="12 13">NC64A</strain>
    </source>
</reference>
<sequence length="332" mass="37426">MVGREPDFGDKYEQVKSLGRGCYGEAMLMRDRTTGLLVAIKYIEKGKVDEYVQKEIRNHVQLTGHPNIIQFKEAFLTATHLGIAMEYANGGDLFDRVVSRRRLPEDEARYFFWQLVQGLAWCHSQGVCHRDLKLDNVLLAGDPSAPQLKLCDFGFSKSQQQDSMPNTLLGTPAYLAPEVLKEGGENQQYNGELADVWSCGVALYVMLVGAYPFQDPADPGNHLKTYRRIFSVQYEVPADVAVSGECLDLIRRILVRDPAQRITLQQVQQHAWYLAHQAGPVPQQQQQERPMQTDEEIMKLTSMAAQMSSGEPGIWNEEDCLVFEGQDSLLGE</sequence>
<organism evidence="13">
    <name type="scientific">Chlorella variabilis</name>
    <name type="common">Green alga</name>
    <dbReference type="NCBI Taxonomy" id="554065"/>
    <lineage>
        <taxon>Eukaryota</taxon>
        <taxon>Viridiplantae</taxon>
        <taxon>Chlorophyta</taxon>
        <taxon>core chlorophytes</taxon>
        <taxon>Trebouxiophyceae</taxon>
        <taxon>Chlorellales</taxon>
        <taxon>Chlorellaceae</taxon>
        <taxon>Chlorella clade</taxon>
        <taxon>Chlorella</taxon>
    </lineage>
</organism>
<evidence type="ECO:0000313" key="12">
    <source>
        <dbReference type="EMBL" id="EFN54321.1"/>
    </source>
</evidence>
<dbReference type="OMA" id="RIANAEW"/>
<dbReference type="InterPro" id="IPR011009">
    <property type="entry name" value="Kinase-like_dom_sf"/>
</dbReference>
<dbReference type="InterPro" id="IPR030616">
    <property type="entry name" value="Aur-like"/>
</dbReference>
<evidence type="ECO:0000256" key="4">
    <source>
        <dbReference type="ARBA" id="ARBA00022777"/>
    </source>
</evidence>
<dbReference type="RefSeq" id="XP_005846423.1">
    <property type="nucleotide sequence ID" value="XM_005846361.1"/>
</dbReference>
<evidence type="ECO:0000256" key="5">
    <source>
        <dbReference type="ARBA" id="ARBA00022840"/>
    </source>
</evidence>
<dbReference type="KEGG" id="cvr:CHLNCDRAFT_135543"/>
<dbReference type="Proteomes" id="UP000008141">
    <property type="component" value="Unassembled WGS sequence"/>
</dbReference>
<keyword evidence="4" id="KW-0418">Kinase</keyword>
<dbReference type="GeneID" id="17353662"/>
<evidence type="ECO:0000256" key="3">
    <source>
        <dbReference type="ARBA" id="ARBA00022741"/>
    </source>
</evidence>
<feature type="binding site" evidence="7">
    <location>
        <begin position="86"/>
        <end position="88"/>
    </location>
    <ligand>
        <name>ATP</name>
        <dbReference type="ChEBI" id="CHEBI:30616"/>
    </ligand>
</feature>
<evidence type="ECO:0000256" key="10">
    <source>
        <dbReference type="RuleBase" id="RU000304"/>
    </source>
</evidence>
<keyword evidence="5 7" id="KW-0067">ATP-binding</keyword>
<feature type="binding site" evidence="7">
    <location>
        <position position="152"/>
    </location>
    <ligand>
        <name>ATP</name>
        <dbReference type="ChEBI" id="CHEBI:30616"/>
    </ligand>
</feature>
<evidence type="ECO:0000256" key="1">
    <source>
        <dbReference type="ARBA" id="ARBA00022527"/>
    </source>
</evidence>
<dbReference type="InterPro" id="IPR008271">
    <property type="entry name" value="Ser/Thr_kinase_AS"/>
</dbReference>
<feature type="cross-link" description="Glycyl lysine isopeptide (Lys-Gly) (interchain with G-Cter in SUMO2)" evidence="8">
    <location>
        <position position="133"/>
    </location>
</feature>
<protein>
    <recommendedName>
        <fullName evidence="11">Protein kinase domain-containing protein</fullName>
    </recommendedName>
</protein>
<gene>
    <name evidence="12" type="ORF">CHLNCDRAFT_135543</name>
</gene>
<dbReference type="SUPFAM" id="SSF56112">
    <property type="entry name" value="Protein kinase-like (PK-like)"/>
    <property type="match status" value="1"/>
</dbReference>
<evidence type="ECO:0000256" key="7">
    <source>
        <dbReference type="PIRSR" id="PIRSR630616-2"/>
    </source>
</evidence>
<evidence type="ECO:0000256" key="8">
    <source>
        <dbReference type="PIRSR" id="PIRSR630616-3"/>
    </source>
</evidence>
<evidence type="ECO:0000256" key="9">
    <source>
        <dbReference type="PROSITE-ProRule" id="PRU10141"/>
    </source>
</evidence>
<dbReference type="OrthoDB" id="193931at2759"/>
<dbReference type="GO" id="GO:0005524">
    <property type="term" value="F:ATP binding"/>
    <property type="evidence" value="ECO:0007669"/>
    <property type="project" value="UniProtKB-UniRule"/>
</dbReference>
<accession>E1ZIE9</accession>
<name>E1ZIE9_CHLVA</name>
<keyword evidence="1 10" id="KW-0723">Serine/threonine-protein kinase</keyword>
<evidence type="ECO:0000313" key="13">
    <source>
        <dbReference type="Proteomes" id="UP000008141"/>
    </source>
</evidence>
<dbReference type="PANTHER" id="PTHR24350">
    <property type="entry name" value="SERINE/THREONINE-PROTEIN KINASE IAL-RELATED"/>
    <property type="match status" value="1"/>
</dbReference>
<evidence type="ECO:0000259" key="11">
    <source>
        <dbReference type="PROSITE" id="PS50011"/>
    </source>
</evidence>
<keyword evidence="2" id="KW-0808">Transferase</keyword>
<dbReference type="STRING" id="554065.E1ZIE9"/>
<keyword evidence="13" id="KW-1185">Reference proteome</keyword>
<dbReference type="Pfam" id="PF00069">
    <property type="entry name" value="Pkinase"/>
    <property type="match status" value="1"/>
</dbReference>
<feature type="active site" description="Proton acceptor" evidence="6">
    <location>
        <position position="131"/>
    </location>
</feature>
<evidence type="ECO:0000256" key="6">
    <source>
        <dbReference type="PIRSR" id="PIRSR630616-1"/>
    </source>
</evidence>
<dbReference type="PROSITE" id="PS00108">
    <property type="entry name" value="PROTEIN_KINASE_ST"/>
    <property type="match status" value="1"/>
</dbReference>
<keyword evidence="3 7" id="KW-0547">Nucleotide-binding</keyword>
<dbReference type="EMBL" id="GL433848">
    <property type="protein sequence ID" value="EFN54321.1"/>
    <property type="molecule type" value="Genomic_DNA"/>
</dbReference>
<proteinExistence type="inferred from homology"/>
<dbReference type="Gene3D" id="1.10.510.10">
    <property type="entry name" value="Transferase(Phosphotransferase) domain 1"/>
    <property type="match status" value="1"/>
</dbReference>
<dbReference type="SMR" id="E1ZIE9"/>
<dbReference type="PROSITE" id="PS50011">
    <property type="entry name" value="PROTEIN_KINASE_DOM"/>
    <property type="match status" value="1"/>
</dbReference>
<feature type="domain" description="Protein kinase" evidence="11">
    <location>
        <begin position="12"/>
        <end position="273"/>
    </location>
</feature>
<evidence type="ECO:0000256" key="2">
    <source>
        <dbReference type="ARBA" id="ARBA00022679"/>
    </source>
</evidence>